<accession>A0ABU5GZX8</accession>
<evidence type="ECO:0000313" key="2">
    <source>
        <dbReference type="Proteomes" id="UP001291309"/>
    </source>
</evidence>
<dbReference type="EMBL" id="JAXIVS010000003">
    <property type="protein sequence ID" value="MDY7226591.1"/>
    <property type="molecule type" value="Genomic_DNA"/>
</dbReference>
<evidence type="ECO:0000313" key="1">
    <source>
        <dbReference type="EMBL" id="MDY7226591.1"/>
    </source>
</evidence>
<gene>
    <name evidence="1" type="ORF">SYV04_09345</name>
</gene>
<dbReference type="Proteomes" id="UP001291309">
    <property type="component" value="Unassembled WGS sequence"/>
</dbReference>
<name>A0ABU5GZX8_9BACT</name>
<organism evidence="1 2">
    <name type="scientific">Hyalangium rubrum</name>
    <dbReference type="NCBI Taxonomy" id="3103134"/>
    <lineage>
        <taxon>Bacteria</taxon>
        <taxon>Pseudomonadati</taxon>
        <taxon>Myxococcota</taxon>
        <taxon>Myxococcia</taxon>
        <taxon>Myxococcales</taxon>
        <taxon>Cystobacterineae</taxon>
        <taxon>Archangiaceae</taxon>
        <taxon>Hyalangium</taxon>
    </lineage>
</organism>
<proteinExistence type="predicted"/>
<protein>
    <submittedName>
        <fullName evidence="1">Uncharacterized protein</fullName>
    </submittedName>
</protein>
<keyword evidence="2" id="KW-1185">Reference proteome</keyword>
<comment type="caution">
    <text evidence="1">The sequence shown here is derived from an EMBL/GenBank/DDBJ whole genome shotgun (WGS) entry which is preliminary data.</text>
</comment>
<reference evidence="1 2" key="1">
    <citation type="submission" date="2023-12" db="EMBL/GenBank/DDBJ databases">
        <title>the genome sequence of Hyalangium sp. s54d21.</title>
        <authorList>
            <person name="Zhang X."/>
        </authorList>
    </citation>
    <scope>NUCLEOTIDE SEQUENCE [LARGE SCALE GENOMIC DNA]</scope>
    <source>
        <strain evidence="2">s54d21</strain>
    </source>
</reference>
<dbReference type="RefSeq" id="WP_321545322.1">
    <property type="nucleotide sequence ID" value="NZ_JAXIVS010000003.1"/>
</dbReference>
<sequence length="109" mass="11983">MSWFQAFWAILVDERRDYQTLGALAAAHLLGLDLGEVPHEVTHAVPGQARQPSRAPAEGFALETLPGLGHDAAQEEANNERLEHRAFDNGLLFVRYRVLSRGNGQPPAT</sequence>